<proteinExistence type="inferred from homology"/>
<dbReference type="PIRSF" id="PIRSF025023">
    <property type="entry name" value="Spt4"/>
    <property type="match status" value="1"/>
</dbReference>
<keyword evidence="10" id="KW-0648">Protein biosynthesis</keyword>
<keyword evidence="11" id="KW-1185">Reference proteome</keyword>
<evidence type="ECO:0000256" key="8">
    <source>
        <dbReference type="PIRNR" id="PIRNR025023"/>
    </source>
</evidence>
<name>A0AAI9EA28_9PEZI</name>
<evidence type="ECO:0000256" key="4">
    <source>
        <dbReference type="ARBA" id="ARBA00020182"/>
    </source>
</evidence>
<dbReference type="InterPro" id="IPR022800">
    <property type="entry name" value="Spt4/RpoE2_Znf"/>
</dbReference>
<evidence type="ECO:0000313" key="11">
    <source>
        <dbReference type="Proteomes" id="UP001296104"/>
    </source>
</evidence>
<evidence type="ECO:0000256" key="6">
    <source>
        <dbReference type="ARBA" id="ARBA00023242"/>
    </source>
</evidence>
<dbReference type="CDD" id="cd07973">
    <property type="entry name" value="Spt4"/>
    <property type="match status" value="1"/>
</dbReference>
<keyword evidence="10" id="KW-0251">Elongation factor</keyword>
<evidence type="ECO:0000313" key="10">
    <source>
        <dbReference type="EMBL" id="CAK3976162.1"/>
    </source>
</evidence>
<evidence type="ECO:0000259" key="9">
    <source>
        <dbReference type="SMART" id="SM01389"/>
    </source>
</evidence>
<evidence type="ECO:0000256" key="5">
    <source>
        <dbReference type="ARBA" id="ARBA00023163"/>
    </source>
</evidence>
<dbReference type="InterPro" id="IPR029040">
    <property type="entry name" value="RPABC4/Spt4"/>
</dbReference>
<dbReference type="PANTHER" id="PTHR12882:SF1">
    <property type="entry name" value="TRANSCRIPTION ELONGATION FACTOR SPT4"/>
    <property type="match status" value="1"/>
</dbReference>
<dbReference type="InterPro" id="IPR009287">
    <property type="entry name" value="Spt4"/>
</dbReference>
<evidence type="ECO:0000256" key="7">
    <source>
        <dbReference type="ARBA" id="ARBA00023328"/>
    </source>
</evidence>
<dbReference type="GO" id="GO:0032044">
    <property type="term" value="C:DSIF complex"/>
    <property type="evidence" value="ECO:0007669"/>
    <property type="project" value="TreeGrafter"/>
</dbReference>
<comment type="caution">
    <text evidence="10">The sequence shown here is derived from an EMBL/GenBank/DDBJ whole genome shotgun (WGS) entry which is preliminary data.</text>
</comment>
<dbReference type="GO" id="GO:0140673">
    <property type="term" value="P:transcription elongation-coupled chromatin remodeling"/>
    <property type="evidence" value="ECO:0007669"/>
    <property type="project" value="InterPro"/>
</dbReference>
<keyword evidence="6 8" id="KW-0539">Nucleus</keyword>
<evidence type="ECO:0000256" key="3">
    <source>
        <dbReference type="ARBA" id="ARBA00010464"/>
    </source>
</evidence>
<accession>A0AAI9EA28</accession>
<dbReference type="EMBL" id="CAVMBE010000018">
    <property type="protein sequence ID" value="CAK3976162.1"/>
    <property type="molecule type" value="Genomic_DNA"/>
</dbReference>
<dbReference type="GO" id="GO:0006355">
    <property type="term" value="P:regulation of DNA-templated transcription"/>
    <property type="evidence" value="ECO:0007669"/>
    <property type="project" value="InterPro"/>
</dbReference>
<organism evidence="10 11">
    <name type="scientific">Lecanosticta acicola</name>
    <dbReference type="NCBI Taxonomy" id="111012"/>
    <lineage>
        <taxon>Eukaryota</taxon>
        <taxon>Fungi</taxon>
        <taxon>Dikarya</taxon>
        <taxon>Ascomycota</taxon>
        <taxon>Pezizomycotina</taxon>
        <taxon>Dothideomycetes</taxon>
        <taxon>Dothideomycetidae</taxon>
        <taxon>Mycosphaerellales</taxon>
        <taxon>Mycosphaerellaceae</taxon>
        <taxon>Lecanosticta</taxon>
    </lineage>
</organism>
<reference evidence="10" key="1">
    <citation type="submission" date="2023-11" db="EMBL/GenBank/DDBJ databases">
        <authorList>
            <person name="Alioto T."/>
            <person name="Alioto T."/>
            <person name="Gomez Garrido J."/>
        </authorList>
    </citation>
    <scope>NUCLEOTIDE SEQUENCE</scope>
</reference>
<dbReference type="Gene3D" id="3.30.40.210">
    <property type="match status" value="1"/>
</dbReference>
<sequence>MSGGGVPRSLRACMVCSYVQQQSRFVKNGCPNCDHFLEMRGSADVVSECTSEVFEGLLTVNDTTGSWVAKWQRIVGYVSGVYAVKVNGVLAEDYVAAAESAGVKYIPRDGSASTDE</sequence>
<evidence type="ECO:0000256" key="2">
    <source>
        <dbReference type="ARBA" id="ARBA00004584"/>
    </source>
</evidence>
<dbReference type="GO" id="GO:0000775">
    <property type="term" value="C:chromosome, centromeric region"/>
    <property type="evidence" value="ECO:0007669"/>
    <property type="project" value="UniProtKB-SubCell"/>
</dbReference>
<comment type="function">
    <text evidence="8">The SPT4-SPT5 complex mediates both activation and inhibition of transcription elongation, and plays a role in pre-mRNA processing. This complex seems to be important for the stability of the RNA polymerase II elongation machinery on the chromatin template but not for the inherent ability of this machinery to translocate down the gene.</text>
</comment>
<dbReference type="Pfam" id="PF06093">
    <property type="entry name" value="Spt4"/>
    <property type="match status" value="1"/>
</dbReference>
<gene>
    <name evidence="10" type="ORF">LECACI_7A003683</name>
</gene>
<dbReference type="SUPFAM" id="SSF63393">
    <property type="entry name" value="RNA polymerase subunits"/>
    <property type="match status" value="1"/>
</dbReference>
<comment type="subcellular location">
    <subcellularLocation>
        <location evidence="2">Chromosome</location>
        <location evidence="2">Centromere</location>
    </subcellularLocation>
    <subcellularLocation>
        <location evidence="1 8">Nucleus</location>
    </subcellularLocation>
</comment>
<protein>
    <recommendedName>
        <fullName evidence="4 8">Transcription elongation factor SPT4</fullName>
    </recommendedName>
</protein>
<dbReference type="GO" id="GO:0000993">
    <property type="term" value="F:RNA polymerase II complex binding"/>
    <property type="evidence" value="ECO:0007669"/>
    <property type="project" value="TreeGrafter"/>
</dbReference>
<keyword evidence="5 8" id="KW-0804">Transcription</keyword>
<keyword evidence="7" id="KW-0137">Centromere</keyword>
<dbReference type="InterPro" id="IPR038510">
    <property type="entry name" value="Spt4_sf"/>
</dbReference>
<dbReference type="GO" id="GO:0008270">
    <property type="term" value="F:zinc ion binding"/>
    <property type="evidence" value="ECO:0007669"/>
    <property type="project" value="InterPro"/>
</dbReference>
<dbReference type="AlphaFoldDB" id="A0AAI9EA28"/>
<dbReference type="GO" id="GO:0003746">
    <property type="term" value="F:translation elongation factor activity"/>
    <property type="evidence" value="ECO:0007669"/>
    <property type="project" value="UniProtKB-KW"/>
</dbReference>
<dbReference type="Proteomes" id="UP001296104">
    <property type="component" value="Unassembled WGS sequence"/>
</dbReference>
<feature type="domain" description="Spt4/RpoE2 zinc finger" evidence="9">
    <location>
        <begin position="10"/>
        <end position="87"/>
    </location>
</feature>
<dbReference type="SMART" id="SM01389">
    <property type="entry name" value="Spt4"/>
    <property type="match status" value="1"/>
</dbReference>
<evidence type="ECO:0000256" key="1">
    <source>
        <dbReference type="ARBA" id="ARBA00004123"/>
    </source>
</evidence>
<comment type="similarity">
    <text evidence="3 8">Belongs to the SPT4 family.</text>
</comment>
<dbReference type="PANTHER" id="PTHR12882">
    <property type="entry name" value="SUPPRESSOR OF TY 4"/>
    <property type="match status" value="1"/>
</dbReference>